<keyword evidence="2" id="KW-1185">Reference proteome</keyword>
<gene>
    <name evidence="1" type="ORF">N7U68_16110</name>
</gene>
<organism evidence="1 2">
    <name type="scientific">Roseovarius pelagicus</name>
    <dbReference type="NCBI Taxonomy" id="2980108"/>
    <lineage>
        <taxon>Bacteria</taxon>
        <taxon>Pseudomonadati</taxon>
        <taxon>Pseudomonadota</taxon>
        <taxon>Alphaproteobacteria</taxon>
        <taxon>Rhodobacterales</taxon>
        <taxon>Roseobacteraceae</taxon>
        <taxon>Roseovarius</taxon>
    </lineage>
</organism>
<name>A0ABY6D8Y9_9RHOB</name>
<dbReference type="Proteomes" id="UP001064087">
    <property type="component" value="Chromosome"/>
</dbReference>
<reference evidence="1" key="1">
    <citation type="submission" date="2022-10" db="EMBL/GenBank/DDBJ databases">
        <title>Roseovarius pelagicus sp. nov., isolated from Arctic seawater.</title>
        <authorList>
            <person name="Hong Y.W."/>
            <person name="Hwang C.Y."/>
        </authorList>
    </citation>
    <scope>NUCLEOTIDE SEQUENCE</scope>
    <source>
        <strain evidence="1">HL-MP18</strain>
    </source>
</reference>
<evidence type="ECO:0000313" key="2">
    <source>
        <dbReference type="Proteomes" id="UP001064087"/>
    </source>
</evidence>
<dbReference type="Pfam" id="PF09898">
    <property type="entry name" value="DUF2125"/>
    <property type="match status" value="1"/>
</dbReference>
<evidence type="ECO:0000313" key="1">
    <source>
        <dbReference type="EMBL" id="UXX82596.1"/>
    </source>
</evidence>
<protein>
    <submittedName>
        <fullName evidence="1">DUF2125 domain-containing protein</fullName>
    </submittedName>
</protein>
<dbReference type="RefSeq" id="WP_263047471.1">
    <property type="nucleotide sequence ID" value="NZ_CP106738.1"/>
</dbReference>
<accession>A0ABY6D8Y9</accession>
<sequence length="335" mass="36221">MRALLGIIILASLGWGGYWFIGAGTAKSGFDAWFDARRAEGWVAEYADLDLRGFPNRFDASFTDVALADPGTGLAWEAPFFQLLALSYKPNHVIAVWPSEQLIATPLEKYRLTSDDMRASLVLEPSTGLTLDRATLTAQHLTVVPEGNNAPLTVDGLTLAAERVPADADAHYHLGLRADDLVPSATWAARVDPNGTLPDILTVLHADLTIRFDKPWDRSAIEAARPQPQQIRLRLAEATWGQLSLQAAGEVAVDAAGVPTGAVTIKARNWRDILELARRSGAVPAQVADPLEDGLTLLSRLAGNPKTLDIPLEFAKGRVWLGPVPIAKAPVLRLR</sequence>
<dbReference type="EMBL" id="CP106738">
    <property type="protein sequence ID" value="UXX82596.1"/>
    <property type="molecule type" value="Genomic_DNA"/>
</dbReference>
<dbReference type="InterPro" id="IPR018666">
    <property type="entry name" value="DUF2125"/>
</dbReference>
<proteinExistence type="predicted"/>